<dbReference type="PATRIC" id="fig|188932.3.peg.1051"/>
<feature type="domain" description="AraC-type arabinose-binding/dimerisation" evidence="2">
    <location>
        <begin position="37"/>
        <end position="138"/>
    </location>
</feature>
<sequence length="288" mass="33054">MDSRNKDILEFDISSSNKIGISITKNWTIEKSIAHNIFVPHRDKQYILIVSLQGTMKVMLDFKELSFEGPFVLLIQPEQVHQLIAINDVEVYNIDFLPDIISAELQALLHQNQIHDFILDKDLQQQLAEMSGLMYKMYNNAENIYHYQAVHSLLLSILNLIIGSTLSAKHSSPMESRTANLEQQFQILLKRNYKTWKRPSQYASCMSISVSHLNDTVNKITGYNVSQHIQRHLILEASRISKISGLGFCCKLPLSGSVRLPFDSEQTHKRLKIKTLYSNDLKQKQLLA</sequence>
<reference evidence="3 4" key="1">
    <citation type="submission" date="2016-03" db="EMBL/GenBank/DDBJ databases">
        <title>Complete genome sequence of Pedobacter cryoconitis PAMC 27485.</title>
        <authorList>
            <person name="Lee J."/>
            <person name="Kim O.-S."/>
        </authorList>
    </citation>
    <scope>NUCLEOTIDE SEQUENCE [LARGE SCALE GENOMIC DNA]</scope>
    <source>
        <strain evidence="3 4">PAMC 27485</strain>
    </source>
</reference>
<accession>A0A127V9V1</accession>
<keyword evidence="1" id="KW-0238">DNA-binding</keyword>
<dbReference type="RefSeq" id="WP_068397359.1">
    <property type="nucleotide sequence ID" value="NZ_CP014504.1"/>
</dbReference>
<keyword evidence="4" id="KW-1185">Reference proteome</keyword>
<dbReference type="KEGG" id="pcm:AY601_1019"/>
<dbReference type="Pfam" id="PF02311">
    <property type="entry name" value="AraC_binding"/>
    <property type="match status" value="1"/>
</dbReference>
<dbReference type="InterPro" id="IPR003313">
    <property type="entry name" value="AraC-bd"/>
</dbReference>
<dbReference type="GO" id="GO:0006355">
    <property type="term" value="P:regulation of DNA-templated transcription"/>
    <property type="evidence" value="ECO:0007669"/>
    <property type="project" value="InterPro"/>
</dbReference>
<dbReference type="OrthoDB" id="2585681at2"/>
<gene>
    <name evidence="3" type="ORF">AY601_1019</name>
</gene>
<name>A0A127V9V1_9SPHI</name>
<evidence type="ECO:0000259" key="2">
    <source>
        <dbReference type="Pfam" id="PF02311"/>
    </source>
</evidence>
<evidence type="ECO:0000256" key="1">
    <source>
        <dbReference type="ARBA" id="ARBA00023125"/>
    </source>
</evidence>
<dbReference type="InterPro" id="IPR037923">
    <property type="entry name" value="HTH-like"/>
</dbReference>
<evidence type="ECO:0000313" key="4">
    <source>
        <dbReference type="Proteomes" id="UP000071561"/>
    </source>
</evidence>
<organism evidence="3 4">
    <name type="scientific">Pedobacter cryoconitis</name>
    <dbReference type="NCBI Taxonomy" id="188932"/>
    <lineage>
        <taxon>Bacteria</taxon>
        <taxon>Pseudomonadati</taxon>
        <taxon>Bacteroidota</taxon>
        <taxon>Sphingobacteriia</taxon>
        <taxon>Sphingobacteriales</taxon>
        <taxon>Sphingobacteriaceae</taxon>
        <taxon>Pedobacter</taxon>
    </lineage>
</organism>
<proteinExistence type="predicted"/>
<dbReference type="GO" id="GO:0003677">
    <property type="term" value="F:DNA binding"/>
    <property type="evidence" value="ECO:0007669"/>
    <property type="project" value="UniProtKB-KW"/>
</dbReference>
<dbReference type="SUPFAM" id="SSF51215">
    <property type="entry name" value="Regulatory protein AraC"/>
    <property type="match status" value="1"/>
</dbReference>
<evidence type="ECO:0000313" key="3">
    <source>
        <dbReference type="EMBL" id="AMP97951.1"/>
    </source>
</evidence>
<dbReference type="EMBL" id="CP014504">
    <property type="protein sequence ID" value="AMP97951.1"/>
    <property type="molecule type" value="Genomic_DNA"/>
</dbReference>
<dbReference type="AlphaFoldDB" id="A0A127V9V1"/>
<protein>
    <recommendedName>
        <fullName evidence="2">AraC-type arabinose-binding/dimerisation domain-containing protein</fullName>
    </recommendedName>
</protein>
<dbReference type="Proteomes" id="UP000071561">
    <property type="component" value="Chromosome"/>
</dbReference>